<evidence type="ECO:0000256" key="10">
    <source>
        <dbReference type="ARBA" id="ARBA00068717"/>
    </source>
</evidence>
<evidence type="ECO:0000256" key="11">
    <source>
        <dbReference type="ARBA" id="ARBA00082544"/>
    </source>
</evidence>
<evidence type="ECO:0000256" key="4">
    <source>
        <dbReference type="ARBA" id="ARBA00022857"/>
    </source>
</evidence>
<dbReference type="Gene3D" id="3.40.50.720">
    <property type="entry name" value="NAD(P)-binding Rossmann-like Domain"/>
    <property type="match status" value="1"/>
</dbReference>
<keyword evidence="7" id="KW-0443">Lipid metabolism</keyword>
<dbReference type="OrthoDB" id="5840532at2759"/>
<dbReference type="PRINTS" id="PR00081">
    <property type="entry name" value="GDHRDH"/>
</dbReference>
<organism evidence="13">
    <name type="scientific">Medioppia subpectinata</name>
    <dbReference type="NCBI Taxonomy" id="1979941"/>
    <lineage>
        <taxon>Eukaryota</taxon>
        <taxon>Metazoa</taxon>
        <taxon>Ecdysozoa</taxon>
        <taxon>Arthropoda</taxon>
        <taxon>Chelicerata</taxon>
        <taxon>Arachnida</taxon>
        <taxon>Acari</taxon>
        <taxon>Acariformes</taxon>
        <taxon>Sarcoptiformes</taxon>
        <taxon>Oribatida</taxon>
        <taxon>Brachypylina</taxon>
        <taxon>Oppioidea</taxon>
        <taxon>Oppiidae</taxon>
        <taxon>Medioppia</taxon>
    </lineage>
</organism>
<evidence type="ECO:0000313" key="14">
    <source>
        <dbReference type="Proteomes" id="UP000759131"/>
    </source>
</evidence>
<comment type="function">
    <text evidence="9">Catalyzes the reduction of all-trans-retinal to all-trans-retinol in the presence of NADPH.</text>
</comment>
<dbReference type="Pfam" id="PF00106">
    <property type="entry name" value="adh_short"/>
    <property type="match status" value="1"/>
</dbReference>
<keyword evidence="3" id="KW-0812">Transmembrane</keyword>
<dbReference type="EMBL" id="OC861807">
    <property type="protein sequence ID" value="CAD7629711.1"/>
    <property type="molecule type" value="Genomic_DNA"/>
</dbReference>
<dbReference type="InterPro" id="IPR036291">
    <property type="entry name" value="NAD(P)-bd_dom_sf"/>
</dbReference>
<evidence type="ECO:0000256" key="12">
    <source>
        <dbReference type="RuleBase" id="RU000363"/>
    </source>
</evidence>
<evidence type="ECO:0000256" key="2">
    <source>
        <dbReference type="ARBA" id="ARBA00006484"/>
    </source>
</evidence>
<dbReference type="FunFam" id="3.40.50.720:FF:000131">
    <property type="entry name" value="Short-chain dehydrogenase/reductase 3"/>
    <property type="match status" value="1"/>
</dbReference>
<dbReference type="Proteomes" id="UP000759131">
    <property type="component" value="Unassembled WGS sequence"/>
</dbReference>
<dbReference type="InterPro" id="IPR020904">
    <property type="entry name" value="Sc_DH/Rdtase_CS"/>
</dbReference>
<comment type="subcellular location">
    <subcellularLocation>
        <location evidence="1">Membrane</location>
        <topology evidence="1">Multi-pass membrane protein</topology>
    </subcellularLocation>
</comment>
<keyword evidence="4" id="KW-0521">NADP</keyword>
<dbReference type="GO" id="GO:0052650">
    <property type="term" value="F:all-trans-retinol dehydrogenase (NADP+) activity"/>
    <property type="evidence" value="ECO:0007669"/>
    <property type="project" value="UniProtKB-ARBA"/>
</dbReference>
<accession>A0A7R9KWQ8</accession>
<dbReference type="SUPFAM" id="SSF51735">
    <property type="entry name" value="NAD(P)-binding Rossmann-fold domains"/>
    <property type="match status" value="1"/>
</dbReference>
<dbReference type="PANTHER" id="PTHR24322:SF736">
    <property type="entry name" value="RETINOL DEHYDROGENASE 10"/>
    <property type="match status" value="1"/>
</dbReference>
<protein>
    <recommendedName>
        <fullName evidence="10">Short-chain dehydrogenase/reductase 3</fullName>
    </recommendedName>
    <alternativeName>
        <fullName evidence="11">Retinal short-chain dehydrogenase/reductase 1</fullName>
    </alternativeName>
</protein>
<comment type="similarity">
    <text evidence="2 12">Belongs to the short-chain dehydrogenases/reductases (SDR) family.</text>
</comment>
<proteinExistence type="inferred from homology"/>
<keyword evidence="6" id="KW-0560">Oxidoreductase</keyword>
<dbReference type="PANTHER" id="PTHR24322">
    <property type="entry name" value="PKSB"/>
    <property type="match status" value="1"/>
</dbReference>
<sequence length="329" mass="36694">MYVLFLFNIFLFATEVLTLMVKIGYIFAAQVAKYVCGPQERKSVAGQVVVVTGAGSGIGRALAVTFAVELGAVVVLWDIDRNSVEAAAREIRAAGGVAHAMTVDVSDEKLVEMAARQVREQVGAVHMLINNAGVCPCLPFKQLTAQQIRRTFDVNVMSHFWTIKEFLPIMEECGRGHIVCIASSAGIMGSPYFTAYGSSKHGVVGLMSSLRKELHAMDKHNQIKMTTICPLGISGTHIDIPTRTRFPRVLPVMTLDFAVAQMVDGILREEDLFVIPFTFRWLYFIHRLCPLKVSQLLFEFLDYAVEPEGFHAPVGRSHYHDHRDHRNHY</sequence>
<evidence type="ECO:0000256" key="5">
    <source>
        <dbReference type="ARBA" id="ARBA00022989"/>
    </source>
</evidence>
<evidence type="ECO:0000256" key="6">
    <source>
        <dbReference type="ARBA" id="ARBA00023002"/>
    </source>
</evidence>
<dbReference type="EMBL" id="CAJPIZ010007232">
    <property type="protein sequence ID" value="CAG2110141.1"/>
    <property type="molecule type" value="Genomic_DNA"/>
</dbReference>
<evidence type="ECO:0000256" key="9">
    <source>
        <dbReference type="ARBA" id="ARBA00059620"/>
    </source>
</evidence>
<name>A0A7R9KWQ8_9ACAR</name>
<dbReference type="GO" id="GO:0005811">
    <property type="term" value="C:lipid droplet"/>
    <property type="evidence" value="ECO:0007669"/>
    <property type="project" value="TreeGrafter"/>
</dbReference>
<evidence type="ECO:0000256" key="7">
    <source>
        <dbReference type="ARBA" id="ARBA00023098"/>
    </source>
</evidence>
<evidence type="ECO:0000256" key="3">
    <source>
        <dbReference type="ARBA" id="ARBA00022692"/>
    </source>
</evidence>
<keyword evidence="8" id="KW-0472">Membrane</keyword>
<dbReference type="AlphaFoldDB" id="A0A7R9KWQ8"/>
<dbReference type="PROSITE" id="PS00061">
    <property type="entry name" value="ADH_SHORT"/>
    <property type="match status" value="1"/>
</dbReference>
<dbReference type="GO" id="GO:0016020">
    <property type="term" value="C:membrane"/>
    <property type="evidence" value="ECO:0007669"/>
    <property type="project" value="UniProtKB-SubCell"/>
</dbReference>
<keyword evidence="14" id="KW-1185">Reference proteome</keyword>
<evidence type="ECO:0000313" key="13">
    <source>
        <dbReference type="EMBL" id="CAD7629711.1"/>
    </source>
</evidence>
<gene>
    <name evidence="13" type="ORF">OSB1V03_LOCUS10126</name>
</gene>
<dbReference type="InterPro" id="IPR002347">
    <property type="entry name" value="SDR_fam"/>
</dbReference>
<dbReference type="PRINTS" id="PR00080">
    <property type="entry name" value="SDRFAMILY"/>
</dbReference>
<evidence type="ECO:0000256" key="8">
    <source>
        <dbReference type="ARBA" id="ARBA00023136"/>
    </source>
</evidence>
<keyword evidence="5" id="KW-1133">Transmembrane helix</keyword>
<evidence type="ECO:0000256" key="1">
    <source>
        <dbReference type="ARBA" id="ARBA00004141"/>
    </source>
</evidence>
<reference evidence="13" key="1">
    <citation type="submission" date="2020-11" db="EMBL/GenBank/DDBJ databases">
        <authorList>
            <person name="Tran Van P."/>
        </authorList>
    </citation>
    <scope>NUCLEOTIDE SEQUENCE</scope>
</reference>